<dbReference type="KEGG" id="aarc:G127AT_11630"/>
<feature type="region of interest" description="Disordered" evidence="1">
    <location>
        <begin position="60"/>
        <end position="88"/>
    </location>
</feature>
<dbReference type="InterPro" id="IPR016181">
    <property type="entry name" value="Acyl_CoA_acyltransferase"/>
</dbReference>
<dbReference type="SUPFAM" id="SSF55729">
    <property type="entry name" value="Acyl-CoA N-acyltransferases (Nat)"/>
    <property type="match status" value="1"/>
</dbReference>
<evidence type="ECO:0008006" key="4">
    <source>
        <dbReference type="Google" id="ProtNLM"/>
    </source>
</evidence>
<dbReference type="Gene3D" id="3.40.630.30">
    <property type="match status" value="1"/>
</dbReference>
<reference evidence="2" key="1">
    <citation type="submission" date="2021-03" db="EMBL/GenBank/DDBJ databases">
        <title>Agromyces archimandritus sp. nov., isolated from the cockroach Archimandrita tessellata.</title>
        <authorList>
            <person name="Guzman J."/>
            <person name="Ortuzar M."/>
            <person name="Poehlein A."/>
            <person name="Daniel R."/>
            <person name="Trujillo M."/>
            <person name="Vilcinskas A."/>
        </authorList>
    </citation>
    <scope>NUCLEOTIDE SEQUENCE</scope>
    <source>
        <strain evidence="2">G127AT</strain>
    </source>
</reference>
<organism evidence="2 3">
    <name type="scientific">Agromyces archimandritae</name>
    <dbReference type="NCBI Taxonomy" id="2781962"/>
    <lineage>
        <taxon>Bacteria</taxon>
        <taxon>Bacillati</taxon>
        <taxon>Actinomycetota</taxon>
        <taxon>Actinomycetes</taxon>
        <taxon>Micrococcales</taxon>
        <taxon>Microbacteriaceae</taxon>
        <taxon>Agromyces</taxon>
    </lineage>
</organism>
<accession>A0A975IMW1</accession>
<keyword evidence="3" id="KW-1185">Reference proteome</keyword>
<dbReference type="Proteomes" id="UP000671914">
    <property type="component" value="Chromosome"/>
</dbReference>
<dbReference type="RefSeq" id="WP_210897060.1">
    <property type="nucleotide sequence ID" value="NZ_CP071696.1"/>
</dbReference>
<evidence type="ECO:0000313" key="2">
    <source>
        <dbReference type="EMBL" id="QTX03952.1"/>
    </source>
</evidence>
<evidence type="ECO:0000256" key="1">
    <source>
        <dbReference type="SAM" id="MobiDB-lite"/>
    </source>
</evidence>
<dbReference type="EMBL" id="CP071696">
    <property type="protein sequence ID" value="QTX03952.1"/>
    <property type="molecule type" value="Genomic_DNA"/>
</dbReference>
<dbReference type="AlphaFoldDB" id="A0A975IMW1"/>
<sequence length="88" mass="9606">MTDGLRARQARPEDAAGVAAVHVASWRAAYRGIVSREILDGLDGNTRAIRFYERHGWIADGGVKTGEGGSADGLRELRHRRRPTPEPA</sequence>
<protein>
    <recommendedName>
        <fullName evidence="4">GNAT family N-acetyltransferase</fullName>
    </recommendedName>
</protein>
<name>A0A975IMW1_9MICO</name>
<proteinExistence type="predicted"/>
<evidence type="ECO:0000313" key="3">
    <source>
        <dbReference type="Proteomes" id="UP000671914"/>
    </source>
</evidence>
<gene>
    <name evidence="2" type="ORF">G127AT_11630</name>
</gene>